<keyword evidence="11" id="KW-1185">Reference proteome</keyword>
<name>A0A4Q1JY31_9GAMM</name>
<comment type="caution">
    <text evidence="10">The sequence shown here is derived from an EMBL/GenBank/DDBJ whole genome shotgun (WGS) entry which is preliminary data.</text>
</comment>
<dbReference type="Pfam" id="PF02687">
    <property type="entry name" value="FtsX"/>
    <property type="match status" value="2"/>
</dbReference>
<evidence type="ECO:0000259" key="9">
    <source>
        <dbReference type="Pfam" id="PF12704"/>
    </source>
</evidence>
<dbReference type="PANTHER" id="PTHR30572">
    <property type="entry name" value="MEMBRANE COMPONENT OF TRANSPORTER-RELATED"/>
    <property type="match status" value="1"/>
</dbReference>
<evidence type="ECO:0000313" key="11">
    <source>
        <dbReference type="Proteomes" id="UP000289784"/>
    </source>
</evidence>
<feature type="domain" description="MacB-like periplasmic core" evidence="9">
    <location>
        <begin position="427"/>
        <end position="627"/>
    </location>
</feature>
<feature type="transmembrane region" description="Helical" evidence="7">
    <location>
        <begin position="688"/>
        <end position="709"/>
    </location>
</feature>
<feature type="transmembrane region" description="Helical" evidence="7">
    <location>
        <begin position="746"/>
        <end position="772"/>
    </location>
</feature>
<dbReference type="EMBL" id="SAWZ01000002">
    <property type="protein sequence ID" value="RXR07240.1"/>
    <property type="molecule type" value="Genomic_DNA"/>
</dbReference>
<evidence type="ECO:0000313" key="10">
    <source>
        <dbReference type="EMBL" id="RXR07240.1"/>
    </source>
</evidence>
<protein>
    <submittedName>
        <fullName evidence="10">FtsX-like permease family protein</fullName>
    </submittedName>
</protein>
<evidence type="ECO:0000256" key="6">
    <source>
        <dbReference type="ARBA" id="ARBA00038076"/>
    </source>
</evidence>
<dbReference type="Proteomes" id="UP000289784">
    <property type="component" value="Unassembled WGS sequence"/>
</dbReference>
<feature type="transmembrane region" description="Helical" evidence="7">
    <location>
        <begin position="426"/>
        <end position="446"/>
    </location>
</feature>
<dbReference type="AlphaFoldDB" id="A0A4Q1JY31"/>
<evidence type="ECO:0000256" key="4">
    <source>
        <dbReference type="ARBA" id="ARBA00022989"/>
    </source>
</evidence>
<comment type="subcellular location">
    <subcellularLocation>
        <location evidence="1">Cell membrane</location>
        <topology evidence="1">Multi-pass membrane protein</topology>
    </subcellularLocation>
</comment>
<dbReference type="Pfam" id="PF12704">
    <property type="entry name" value="MacB_PCD"/>
    <property type="match status" value="2"/>
</dbReference>
<keyword evidence="4 7" id="KW-1133">Transmembrane helix</keyword>
<dbReference type="NCBIfam" id="TIGR03434">
    <property type="entry name" value="ADOP"/>
    <property type="match status" value="1"/>
</dbReference>
<feature type="domain" description="ABC3 transporter permease C-terminal" evidence="8">
    <location>
        <begin position="693"/>
        <end position="806"/>
    </location>
</feature>
<organism evidence="10 11">
    <name type="scientific">Pseudoxanthomonas composti</name>
    <dbReference type="NCBI Taxonomy" id="2137479"/>
    <lineage>
        <taxon>Bacteria</taxon>
        <taxon>Pseudomonadati</taxon>
        <taxon>Pseudomonadota</taxon>
        <taxon>Gammaproteobacteria</taxon>
        <taxon>Lysobacterales</taxon>
        <taxon>Lysobacteraceae</taxon>
        <taxon>Pseudoxanthomonas</taxon>
    </lineage>
</organism>
<dbReference type="GO" id="GO:0005886">
    <property type="term" value="C:plasma membrane"/>
    <property type="evidence" value="ECO:0007669"/>
    <property type="project" value="UniProtKB-SubCell"/>
</dbReference>
<evidence type="ECO:0000256" key="5">
    <source>
        <dbReference type="ARBA" id="ARBA00023136"/>
    </source>
</evidence>
<keyword evidence="3 7" id="KW-0812">Transmembrane</keyword>
<accession>A0A4Q1JY31</accession>
<dbReference type="InterPro" id="IPR025857">
    <property type="entry name" value="MacB_PCD"/>
</dbReference>
<comment type="similarity">
    <text evidence="6">Belongs to the ABC-4 integral membrane protein family.</text>
</comment>
<evidence type="ECO:0000259" key="8">
    <source>
        <dbReference type="Pfam" id="PF02687"/>
    </source>
</evidence>
<feature type="transmembrane region" description="Helical" evidence="7">
    <location>
        <begin position="279"/>
        <end position="307"/>
    </location>
</feature>
<dbReference type="GO" id="GO:0022857">
    <property type="term" value="F:transmembrane transporter activity"/>
    <property type="evidence" value="ECO:0007669"/>
    <property type="project" value="TreeGrafter"/>
</dbReference>
<feature type="domain" description="MacB-like periplasmic core" evidence="9">
    <location>
        <begin position="25"/>
        <end position="233"/>
    </location>
</feature>
<feature type="transmembrane region" description="Helical" evidence="7">
    <location>
        <begin position="328"/>
        <end position="353"/>
    </location>
</feature>
<keyword evidence="2" id="KW-1003">Cell membrane</keyword>
<keyword evidence="5 7" id="KW-0472">Membrane</keyword>
<proteinExistence type="inferred from homology"/>
<dbReference type="OrthoDB" id="6008773at2"/>
<evidence type="ECO:0000256" key="7">
    <source>
        <dbReference type="SAM" id="Phobius"/>
    </source>
</evidence>
<dbReference type="RefSeq" id="WP_129470055.1">
    <property type="nucleotide sequence ID" value="NZ_SAWZ01000002.1"/>
</dbReference>
<dbReference type="PANTHER" id="PTHR30572:SF4">
    <property type="entry name" value="ABC TRANSPORTER PERMEASE YTRF"/>
    <property type="match status" value="1"/>
</dbReference>
<gene>
    <name evidence="10" type="ORF">EPA99_04795</name>
</gene>
<dbReference type="InterPro" id="IPR003838">
    <property type="entry name" value="ABC3_permease_C"/>
</dbReference>
<evidence type="ECO:0000256" key="2">
    <source>
        <dbReference type="ARBA" id="ARBA00022475"/>
    </source>
</evidence>
<evidence type="ECO:0000256" key="1">
    <source>
        <dbReference type="ARBA" id="ARBA00004651"/>
    </source>
</evidence>
<dbReference type="InterPro" id="IPR050250">
    <property type="entry name" value="Macrolide_Exporter_MacB"/>
</dbReference>
<feature type="domain" description="ABC3 transporter permease C-terminal" evidence="8">
    <location>
        <begin position="286"/>
        <end position="403"/>
    </location>
</feature>
<feature type="transmembrane region" description="Helical" evidence="7">
    <location>
        <begin position="373"/>
        <end position="397"/>
    </location>
</feature>
<evidence type="ECO:0000256" key="3">
    <source>
        <dbReference type="ARBA" id="ARBA00022692"/>
    </source>
</evidence>
<reference evidence="10 11" key="1">
    <citation type="submission" date="2019-01" db="EMBL/GenBank/DDBJ databases">
        <title>Pseudoxanthomonas composti sp. nov., isolated from compost.</title>
        <authorList>
            <person name="Yang G."/>
        </authorList>
    </citation>
    <scope>NUCLEOTIDE SEQUENCE [LARGE SCALE GENOMIC DNA]</scope>
    <source>
        <strain evidence="10 11">GSS15</strain>
    </source>
</reference>
<sequence>MSAAILLREARQSWRGLLRRPGYLLLAVATLALGVATSTAVFALIDQALLRALPFPQADRLVTVGQAYDGGTNHAGPAYLARVRQMRAFESSGILRGWAMSANVAHGDEGQVVRALHADRGFLSTLGLPFAMGRNFSPEEDRPGGPEAVILSHAYWQQIGHGDASVVGSTLQVEGRPAQVVGVLSADFQWWEGFDIIQPMKLDPLSPNLEQNETIVARLKPGVSVQAASAEAEVAIGNLLLGSPVFARNLDELKQALRRYPPNALPIKSSLFASQSGNVLWMFLAAAGCVLLIAVINLAGLMLLRVLGRSHDQAVRLSLGASALRLSGPMLAEGVLVGALGGMAGLLLAWLMLKGFSGFVPPEWLRGDPPALAAGSVWFALACGVGCSSLAVLLGAWRARSLNLPAELVGGGRAGWSRSSGRLGRALVVAQVALAVVLLTGAALFIRTLNELSKVPLGIQSQAVSVFGLSPIKSRTATIQDAVRDTERIIARLQRIPGVRYAAAGSNPPVTTQLNWGLELPNGQEVSAQYRFTTPQGLQVYGIPVLSGRGIQASDTAGAEPVCLVSQAFAKTHLDGHALGKRITIGADNKRVVMRVVGVVGDVRHKGPSAPPSPIVYTPMAQLPEGFWKIVSGFGGLTYSIRMQPGMPIGQREVQRAIAEVAPGQPISELRSMDALVASTTDQQKLNLLLVGLFAALALLLASIGLYAVMATSVAARRHEFGVRAALGAPPLRLLRLVLVESSRQIGLGLAIGLAIALAGSRVLQGFLFGVGAADPTAIALVLGVLASTGALAALVPALRAARVPPMQALRS</sequence>
<feature type="transmembrane region" description="Helical" evidence="7">
    <location>
        <begin position="778"/>
        <end position="802"/>
    </location>
</feature>
<dbReference type="InterPro" id="IPR017800">
    <property type="entry name" value="ADOP"/>
</dbReference>